<evidence type="ECO:0000313" key="7">
    <source>
        <dbReference type="Proteomes" id="UP001198151"/>
    </source>
</evidence>
<dbReference type="Gene3D" id="1.10.10.10">
    <property type="entry name" value="Winged helix-like DNA-binding domain superfamily/Winged helix DNA-binding domain"/>
    <property type="match status" value="1"/>
</dbReference>
<keyword evidence="3" id="KW-0238">DNA-binding</keyword>
<dbReference type="PANTHER" id="PTHR30346:SF0">
    <property type="entry name" value="HCA OPERON TRANSCRIPTIONAL ACTIVATOR HCAR"/>
    <property type="match status" value="1"/>
</dbReference>
<evidence type="ECO:0000256" key="2">
    <source>
        <dbReference type="ARBA" id="ARBA00023015"/>
    </source>
</evidence>
<comment type="caution">
    <text evidence="6">The sequence shown here is derived from an EMBL/GenBank/DDBJ whole genome shotgun (WGS) entry which is preliminary data.</text>
</comment>
<proteinExistence type="inferred from homology"/>
<organism evidence="6 7">
    <name type="scientific">Ruminococcus turbiniformis</name>
    <dbReference type="NCBI Taxonomy" id="2881258"/>
    <lineage>
        <taxon>Bacteria</taxon>
        <taxon>Bacillati</taxon>
        <taxon>Bacillota</taxon>
        <taxon>Clostridia</taxon>
        <taxon>Eubacteriales</taxon>
        <taxon>Oscillospiraceae</taxon>
        <taxon>Ruminococcus</taxon>
    </lineage>
</organism>
<evidence type="ECO:0000256" key="3">
    <source>
        <dbReference type="ARBA" id="ARBA00023125"/>
    </source>
</evidence>
<dbReference type="EMBL" id="JAJEQX010000007">
    <property type="protein sequence ID" value="MCC2253878.1"/>
    <property type="molecule type" value="Genomic_DNA"/>
</dbReference>
<keyword evidence="7" id="KW-1185">Reference proteome</keyword>
<dbReference type="CDD" id="cd05466">
    <property type="entry name" value="PBP2_LTTR_substrate"/>
    <property type="match status" value="1"/>
</dbReference>
<dbReference type="RefSeq" id="WP_227707021.1">
    <property type="nucleotide sequence ID" value="NZ_JAJEQX010000007.1"/>
</dbReference>
<keyword evidence="4" id="KW-0804">Transcription</keyword>
<evidence type="ECO:0000256" key="4">
    <source>
        <dbReference type="ARBA" id="ARBA00023163"/>
    </source>
</evidence>
<reference evidence="6 7" key="1">
    <citation type="submission" date="2021-10" db="EMBL/GenBank/DDBJ databases">
        <title>Anaerobic single-cell dispensing facilitates the cultivation of human gut bacteria.</title>
        <authorList>
            <person name="Afrizal A."/>
        </authorList>
    </citation>
    <scope>NUCLEOTIDE SEQUENCE [LARGE SCALE GENOMIC DNA]</scope>
    <source>
        <strain evidence="6 7">CLA-AA-H200</strain>
    </source>
</reference>
<dbReference type="InterPro" id="IPR036388">
    <property type="entry name" value="WH-like_DNA-bd_sf"/>
</dbReference>
<accession>A0ABS8FV03</accession>
<dbReference type="Pfam" id="PF03466">
    <property type="entry name" value="LysR_substrate"/>
    <property type="match status" value="1"/>
</dbReference>
<dbReference type="InterPro" id="IPR000847">
    <property type="entry name" value="LysR_HTH_N"/>
</dbReference>
<evidence type="ECO:0000313" key="6">
    <source>
        <dbReference type="EMBL" id="MCC2253878.1"/>
    </source>
</evidence>
<dbReference type="InterPro" id="IPR036390">
    <property type="entry name" value="WH_DNA-bd_sf"/>
</dbReference>
<dbReference type="SUPFAM" id="SSF53850">
    <property type="entry name" value="Periplasmic binding protein-like II"/>
    <property type="match status" value="1"/>
</dbReference>
<dbReference type="PROSITE" id="PS50931">
    <property type="entry name" value="HTH_LYSR"/>
    <property type="match status" value="1"/>
</dbReference>
<name>A0ABS8FV03_9FIRM</name>
<dbReference type="PRINTS" id="PR00039">
    <property type="entry name" value="HTHLYSR"/>
</dbReference>
<comment type="similarity">
    <text evidence="1">Belongs to the LysR transcriptional regulatory family.</text>
</comment>
<dbReference type="Pfam" id="PF00126">
    <property type="entry name" value="HTH_1"/>
    <property type="match status" value="1"/>
</dbReference>
<evidence type="ECO:0000256" key="1">
    <source>
        <dbReference type="ARBA" id="ARBA00009437"/>
    </source>
</evidence>
<evidence type="ECO:0000259" key="5">
    <source>
        <dbReference type="PROSITE" id="PS50931"/>
    </source>
</evidence>
<gene>
    <name evidence="6" type="ORF">LKD70_05425</name>
</gene>
<dbReference type="Gene3D" id="3.40.190.10">
    <property type="entry name" value="Periplasmic binding protein-like II"/>
    <property type="match status" value="2"/>
</dbReference>
<sequence length="289" mass="32401">MNTIQLECFVAVAEHLNFSRASEELKITQPAVSHQIQSLEEELGVKLFVRTSKSVTLTQEGFLFLPDAQLILKTALSARERLGTHEHFVSFDVGCHNQLELSLLPPALKAMSEDFPLLRPSVHLVPFPSIMGMIENRQIQAAFGIKGVKKRGRRKSSSLAFKELCPAPIACVCSPEHPLAKYESLTKSDLTGSIIVCSPRQIADEIFALQNEILVRLLPAERYFTENIETALTLVRAQMGYTLYPDVIPARQPDLRYIPITDIPPLSFGIWYRPDNDSPVLKKFLGAFR</sequence>
<dbReference type="PANTHER" id="PTHR30346">
    <property type="entry name" value="TRANSCRIPTIONAL DUAL REGULATOR HCAR-RELATED"/>
    <property type="match status" value="1"/>
</dbReference>
<keyword evidence="2" id="KW-0805">Transcription regulation</keyword>
<dbReference type="InterPro" id="IPR005119">
    <property type="entry name" value="LysR_subst-bd"/>
</dbReference>
<dbReference type="Proteomes" id="UP001198151">
    <property type="component" value="Unassembled WGS sequence"/>
</dbReference>
<feature type="domain" description="HTH lysR-type" evidence="5">
    <location>
        <begin position="1"/>
        <end position="58"/>
    </location>
</feature>
<protein>
    <submittedName>
        <fullName evidence="6">LysR family transcriptional regulator</fullName>
    </submittedName>
</protein>
<dbReference type="SUPFAM" id="SSF46785">
    <property type="entry name" value="Winged helix' DNA-binding domain"/>
    <property type="match status" value="1"/>
</dbReference>